<organism evidence="1 2">
    <name type="scientific">Allokutzneria oryzae</name>
    <dbReference type="NCBI Taxonomy" id="1378989"/>
    <lineage>
        <taxon>Bacteria</taxon>
        <taxon>Bacillati</taxon>
        <taxon>Actinomycetota</taxon>
        <taxon>Actinomycetes</taxon>
        <taxon>Pseudonocardiales</taxon>
        <taxon>Pseudonocardiaceae</taxon>
        <taxon>Allokutzneria</taxon>
    </lineage>
</organism>
<protein>
    <submittedName>
        <fullName evidence="1">Winged helix DNA-binding domain-containing protein</fullName>
    </submittedName>
</protein>
<dbReference type="Proteomes" id="UP001589693">
    <property type="component" value="Unassembled WGS sequence"/>
</dbReference>
<name>A0ABV5ZWD9_9PSEU</name>
<gene>
    <name evidence="1" type="ORF">ACFFQA_08875</name>
</gene>
<dbReference type="Pfam" id="PF06224">
    <property type="entry name" value="AlkZ-like"/>
    <property type="match status" value="1"/>
</dbReference>
<keyword evidence="1" id="KW-0238">DNA-binding</keyword>
<reference evidence="1 2" key="1">
    <citation type="submission" date="2024-09" db="EMBL/GenBank/DDBJ databases">
        <authorList>
            <person name="Sun Q."/>
            <person name="Mori K."/>
        </authorList>
    </citation>
    <scope>NUCLEOTIDE SEQUENCE [LARGE SCALE GENOMIC DNA]</scope>
    <source>
        <strain evidence="1 2">TBRC 7907</strain>
    </source>
</reference>
<sequence>MTRKITAQQRRARIGARHLLAPSRRAGTVSEAADSVVALHATDPATVFLSAWARMSSADLGAMTEELFDERMERLLCMRRTMFVVSSAVAPAVWSSTARTIAAKQHALLLKYLDEGGGWDEKWLAQAHEAALAVLRERGEATAAELSSEVPQLREKVVVAAGKPYESTQTVCSRVLRGLSVDGLIRRTAPRGSWTSNQFGWALATPVQEPPAAEAKAELVRRWLERFGPGTVEDITWWTGWGLRDTRTALAATGAEVVALDEGEGYALPDCSEPEETEAWVALLPALDPTPMGWKHRDWYLPDAYRAALFDTSGNVGPTVWRDGEVIGGWAQLKDGTIGVRLFGKQPRAVVRAVDAKAELLRAWIGDVRFVPRFRTPLEREITSDGR</sequence>
<dbReference type="GO" id="GO:0003677">
    <property type="term" value="F:DNA binding"/>
    <property type="evidence" value="ECO:0007669"/>
    <property type="project" value="UniProtKB-KW"/>
</dbReference>
<dbReference type="PANTHER" id="PTHR38479:SF2">
    <property type="entry name" value="WINGED HELIX DNA-BINDING DOMAIN-CONTAINING PROTEIN"/>
    <property type="match status" value="1"/>
</dbReference>
<dbReference type="EMBL" id="JBHLZU010000007">
    <property type="protein sequence ID" value="MFB9904051.1"/>
    <property type="molecule type" value="Genomic_DNA"/>
</dbReference>
<evidence type="ECO:0000313" key="1">
    <source>
        <dbReference type="EMBL" id="MFB9904051.1"/>
    </source>
</evidence>
<evidence type="ECO:0000313" key="2">
    <source>
        <dbReference type="Proteomes" id="UP001589693"/>
    </source>
</evidence>
<dbReference type="RefSeq" id="WP_377851211.1">
    <property type="nucleotide sequence ID" value="NZ_JBHLZU010000007.1"/>
</dbReference>
<dbReference type="PANTHER" id="PTHR38479">
    <property type="entry name" value="LMO0824 PROTEIN"/>
    <property type="match status" value="1"/>
</dbReference>
<dbReference type="InterPro" id="IPR009351">
    <property type="entry name" value="AlkZ-like"/>
</dbReference>
<accession>A0ABV5ZWD9</accession>
<keyword evidence="2" id="KW-1185">Reference proteome</keyword>
<comment type="caution">
    <text evidence="1">The sequence shown here is derived from an EMBL/GenBank/DDBJ whole genome shotgun (WGS) entry which is preliminary data.</text>
</comment>
<proteinExistence type="predicted"/>